<keyword evidence="2" id="KW-0698">rRNA processing</keyword>
<protein>
    <submittedName>
        <fullName evidence="8">U3 snoRNP component Utp15p-like protein</fullName>
    </submittedName>
</protein>
<dbReference type="PROSITE" id="PS50294">
    <property type="entry name" value="WD_REPEATS_REGION"/>
    <property type="match status" value="1"/>
</dbReference>
<dbReference type="Pfam" id="PF00400">
    <property type="entry name" value="WD40"/>
    <property type="match status" value="3"/>
</dbReference>
<evidence type="ECO:0000256" key="2">
    <source>
        <dbReference type="ARBA" id="ARBA00022552"/>
    </source>
</evidence>
<dbReference type="GO" id="GO:0045943">
    <property type="term" value="P:positive regulation of transcription by RNA polymerase I"/>
    <property type="evidence" value="ECO:0007669"/>
    <property type="project" value="TreeGrafter"/>
</dbReference>
<dbReference type="STRING" id="130081.M2W9U5"/>
<dbReference type="AlphaFoldDB" id="M2W9U5"/>
<name>M2W9U5_GALSU</name>
<feature type="repeat" description="WD" evidence="6">
    <location>
        <begin position="244"/>
        <end position="285"/>
    </location>
</feature>
<sequence length="519" mass="57637">MAQPFAPVNRKSFPAVPLRTTKDARYWKSFKVSSEILQPATVTDVEFCPATSNTLISTSGTQISVISVERGQIMNRITSFKEHVYGGSFRKDSALIAAGGEEAIVRVFDAKKRNLLRSFSGHNGAVHSTKFSHDGIRVMSGGDDHVVRCWDLPTESCLFELVHHRDFVRSQACCPSPHLWATGSYDKKMRLFDLRSKEVIFELNHDSLIEDILVFPSGTLAVSVGGNSVRVWDLFTGGRMLANLQNHSRAAMCASLDGSGSRLITGGLDQQVKVYNTSSFEMVASVWIEGEVVSISLSQDEHFLACGLSNGKLILKRHSPVSSLRDGEVEEHGRDTYQVVSASTIGTKRTDAVPGTLRYFFRGQNQKARPEDAAVPKPPKIKLRKHDKMLQSFRYSDALDAAMETGQTAFSCAVIEELVSRNGLKTALSGRDEESLLPVLQLLTKNMQNPYYSHTLIGLTKVVLSIYEQVLISSNRLRPFLEKLLSQVKEEIQIQREMKRTIGQTKAILSTCEKVGHKQ</sequence>
<dbReference type="InterPro" id="IPR015943">
    <property type="entry name" value="WD40/YVTN_repeat-like_dom_sf"/>
</dbReference>
<dbReference type="Gene3D" id="2.130.10.10">
    <property type="entry name" value="YVTN repeat-like/Quinoprotein amine dehydrogenase"/>
    <property type="match status" value="2"/>
</dbReference>
<evidence type="ECO:0000259" key="7">
    <source>
        <dbReference type="Pfam" id="PF09384"/>
    </source>
</evidence>
<evidence type="ECO:0000256" key="4">
    <source>
        <dbReference type="ARBA" id="ARBA00022737"/>
    </source>
</evidence>
<evidence type="ECO:0000256" key="1">
    <source>
        <dbReference type="ARBA" id="ARBA00004604"/>
    </source>
</evidence>
<dbReference type="eggNOG" id="KOG0310">
    <property type="taxonomic scope" value="Eukaryota"/>
</dbReference>
<dbReference type="RefSeq" id="XP_005709201.1">
    <property type="nucleotide sequence ID" value="XM_005709144.1"/>
</dbReference>
<dbReference type="SUPFAM" id="SSF50978">
    <property type="entry name" value="WD40 repeat-like"/>
    <property type="match status" value="1"/>
</dbReference>
<dbReference type="OMA" id="ATYQVVH"/>
<feature type="repeat" description="WD" evidence="6">
    <location>
        <begin position="119"/>
        <end position="160"/>
    </location>
</feature>
<dbReference type="GeneID" id="17091241"/>
<dbReference type="KEGG" id="gsl:Gasu_00510"/>
<dbReference type="InterPro" id="IPR018983">
    <property type="entry name" value="U3_snoRNA-assocProt_15_C"/>
</dbReference>
<feature type="domain" description="U3 small nucleolar RNA-associated protein 15 C-terminal" evidence="7">
    <location>
        <begin position="366"/>
        <end position="504"/>
    </location>
</feature>
<keyword evidence="5" id="KW-0539">Nucleus</keyword>
<evidence type="ECO:0000256" key="5">
    <source>
        <dbReference type="ARBA" id="ARBA00023242"/>
    </source>
</evidence>
<dbReference type="SMART" id="SM00320">
    <property type="entry name" value="WD40"/>
    <property type="match status" value="6"/>
</dbReference>
<keyword evidence="9" id="KW-1185">Reference proteome</keyword>
<evidence type="ECO:0000313" key="9">
    <source>
        <dbReference type="Proteomes" id="UP000030680"/>
    </source>
</evidence>
<dbReference type="EMBL" id="KB454484">
    <property type="protein sequence ID" value="EME32681.1"/>
    <property type="molecule type" value="Genomic_DNA"/>
</dbReference>
<dbReference type="InterPro" id="IPR001680">
    <property type="entry name" value="WD40_rpt"/>
</dbReference>
<evidence type="ECO:0000313" key="8">
    <source>
        <dbReference type="EMBL" id="EME32681.1"/>
    </source>
</evidence>
<dbReference type="GO" id="GO:0006364">
    <property type="term" value="P:rRNA processing"/>
    <property type="evidence" value="ECO:0007669"/>
    <property type="project" value="UniProtKB-KW"/>
</dbReference>
<evidence type="ECO:0000256" key="3">
    <source>
        <dbReference type="ARBA" id="ARBA00022574"/>
    </source>
</evidence>
<accession>M2W9U5</accession>
<dbReference type="Gramene" id="EME32681">
    <property type="protein sequence ID" value="EME32681"/>
    <property type="gene ID" value="Gasu_00510"/>
</dbReference>
<dbReference type="GO" id="GO:0005730">
    <property type="term" value="C:nucleolus"/>
    <property type="evidence" value="ECO:0007669"/>
    <property type="project" value="UniProtKB-SubCell"/>
</dbReference>
<evidence type="ECO:0000256" key="6">
    <source>
        <dbReference type="PROSITE-ProRule" id="PRU00221"/>
    </source>
</evidence>
<comment type="subcellular location">
    <subcellularLocation>
        <location evidence="1">Nucleus</location>
        <location evidence="1">Nucleolus</location>
    </subcellularLocation>
</comment>
<dbReference type="PANTHER" id="PTHR19924:SF26">
    <property type="entry name" value="U3 SMALL NUCLEOLAR RNA-ASSOCIATED PROTEIN 15 HOMOLOG"/>
    <property type="match status" value="1"/>
</dbReference>
<keyword evidence="4" id="KW-0677">Repeat</keyword>
<dbReference type="Pfam" id="PF09384">
    <property type="entry name" value="UTP15_C"/>
    <property type="match status" value="1"/>
</dbReference>
<proteinExistence type="predicted"/>
<keyword evidence="3 6" id="KW-0853">WD repeat</keyword>
<reference evidence="9" key="1">
    <citation type="journal article" date="2013" name="Science">
        <title>Gene transfer from bacteria and archaea facilitated evolution of an extremophilic eukaryote.</title>
        <authorList>
            <person name="Schonknecht G."/>
            <person name="Chen W.H."/>
            <person name="Ternes C.M."/>
            <person name="Barbier G.G."/>
            <person name="Shrestha R.P."/>
            <person name="Stanke M."/>
            <person name="Brautigam A."/>
            <person name="Baker B.J."/>
            <person name="Banfield J.F."/>
            <person name="Garavito R.M."/>
            <person name="Carr K."/>
            <person name="Wilkerson C."/>
            <person name="Rensing S.A."/>
            <person name="Gagneul D."/>
            <person name="Dickenson N.E."/>
            <person name="Oesterhelt C."/>
            <person name="Lercher M.J."/>
            <person name="Weber A.P."/>
        </authorList>
    </citation>
    <scope>NUCLEOTIDE SEQUENCE [LARGE SCALE GENOMIC DNA]</scope>
    <source>
        <strain evidence="9">074W</strain>
    </source>
</reference>
<dbReference type="InterPro" id="IPR036322">
    <property type="entry name" value="WD40_repeat_dom_sf"/>
</dbReference>
<organism evidence="8 9">
    <name type="scientific">Galdieria sulphuraria</name>
    <name type="common">Red alga</name>
    <dbReference type="NCBI Taxonomy" id="130081"/>
    <lineage>
        <taxon>Eukaryota</taxon>
        <taxon>Rhodophyta</taxon>
        <taxon>Bangiophyceae</taxon>
        <taxon>Galdieriales</taxon>
        <taxon>Galdieriaceae</taxon>
        <taxon>Galdieria</taxon>
    </lineage>
</organism>
<dbReference type="OrthoDB" id="431715at2759"/>
<dbReference type="PANTHER" id="PTHR19924">
    <property type="entry name" value="UTP15 U3 SMALL NUCLEOLAR RNA-ASSOCIATED PROTEIN 15 FAMILY MEMBER"/>
    <property type="match status" value="1"/>
</dbReference>
<dbReference type="CDD" id="cd00200">
    <property type="entry name" value="WD40"/>
    <property type="match status" value="1"/>
</dbReference>
<dbReference type="PROSITE" id="PS50082">
    <property type="entry name" value="WD_REPEATS_2"/>
    <property type="match status" value="2"/>
</dbReference>
<dbReference type="Proteomes" id="UP000030680">
    <property type="component" value="Unassembled WGS sequence"/>
</dbReference>
<gene>
    <name evidence="8" type="ORF">Gasu_00510</name>
</gene>